<organism evidence="2 3">
    <name type="scientific">Bombilactobacillus apium</name>
    <dbReference type="NCBI Taxonomy" id="2675299"/>
    <lineage>
        <taxon>Bacteria</taxon>
        <taxon>Bacillati</taxon>
        <taxon>Bacillota</taxon>
        <taxon>Bacilli</taxon>
        <taxon>Lactobacillales</taxon>
        <taxon>Lactobacillaceae</taxon>
        <taxon>Bombilactobacillus</taxon>
    </lineage>
</organism>
<name>A0A850RD19_9LACO</name>
<keyword evidence="1" id="KW-1133">Transmembrane helix</keyword>
<sequence length="53" mass="6417">MRSRNWLFSWLMAAFYLVTLVLTLCQKHMLAMYFMAIGMFIEACCHLWSSHRR</sequence>
<gene>
    <name evidence="2" type="ORF">HU830_05720</name>
</gene>
<evidence type="ECO:0000313" key="2">
    <source>
        <dbReference type="EMBL" id="NVY96658.1"/>
    </source>
</evidence>
<dbReference type="AlphaFoldDB" id="A0A850RD19"/>
<keyword evidence="1" id="KW-0472">Membrane</keyword>
<accession>A0A850RD19</accession>
<keyword evidence="3" id="KW-1185">Reference proteome</keyword>
<reference evidence="2 3" key="1">
    <citation type="submission" date="2020-06" db="EMBL/GenBank/DDBJ databases">
        <authorList>
            <person name="Kang J."/>
        </authorList>
    </citation>
    <scope>NUCLEOTIDE SEQUENCE [LARGE SCALE GENOMIC DNA]</scope>
    <source>
        <strain evidence="2 3">DCY120</strain>
    </source>
</reference>
<dbReference type="EMBL" id="JABZEC010000004">
    <property type="protein sequence ID" value="NVY96658.1"/>
    <property type="molecule type" value="Genomic_DNA"/>
</dbReference>
<evidence type="ECO:0000256" key="1">
    <source>
        <dbReference type="SAM" id="Phobius"/>
    </source>
</evidence>
<feature type="transmembrane region" description="Helical" evidence="1">
    <location>
        <begin position="30"/>
        <end position="49"/>
    </location>
</feature>
<feature type="transmembrane region" description="Helical" evidence="1">
    <location>
        <begin position="7"/>
        <end position="24"/>
    </location>
</feature>
<dbReference type="Proteomes" id="UP000563523">
    <property type="component" value="Unassembled WGS sequence"/>
</dbReference>
<comment type="caution">
    <text evidence="2">The sequence shown here is derived from an EMBL/GenBank/DDBJ whole genome shotgun (WGS) entry which is preliminary data.</text>
</comment>
<protein>
    <submittedName>
        <fullName evidence="2">Uncharacterized protein</fullName>
    </submittedName>
</protein>
<keyword evidence="1" id="KW-0812">Transmembrane</keyword>
<evidence type="ECO:0000313" key="3">
    <source>
        <dbReference type="Proteomes" id="UP000563523"/>
    </source>
</evidence>
<proteinExistence type="predicted"/>
<dbReference type="RefSeq" id="WP_176942816.1">
    <property type="nucleotide sequence ID" value="NZ_JABZEC010000004.1"/>
</dbReference>